<gene>
    <name evidence="5" type="ORF">EQG49_12410</name>
</gene>
<dbReference type="Pfam" id="PF00005">
    <property type="entry name" value="ABC_tran"/>
    <property type="match status" value="1"/>
</dbReference>
<dbReference type="InterPro" id="IPR003439">
    <property type="entry name" value="ABC_transporter-like_ATP-bd"/>
</dbReference>
<dbReference type="PANTHER" id="PTHR42939">
    <property type="entry name" value="ABC TRANSPORTER ATP-BINDING PROTEIN ALBC-RELATED"/>
    <property type="match status" value="1"/>
</dbReference>
<dbReference type="EMBL" id="CP037940">
    <property type="protein sequence ID" value="QBO37200.1"/>
    <property type="molecule type" value="Genomic_DNA"/>
</dbReference>
<dbReference type="SUPFAM" id="SSF52540">
    <property type="entry name" value="P-loop containing nucleoside triphosphate hydrolases"/>
    <property type="match status" value="1"/>
</dbReference>
<sequence length="224" mass="25403">MGEKMEIKNFSYSIGKQLLFDDISLDIKPAMMNIIVGRNGIGKTVLLDLISNLDNNRPIEFIGFPTNKEIIYQTQGVPFMSDATIQDMVRMVYDIAGIECVENLTLPAEIKQNWNKRFGDLSGGERRLVTIWISSIVPRDMYIFDEPLANLDPNMANKVMNIMYGLTKSGKTVILATHQYDDIQINDTHMVYLKDRHVVYDGLVSAYLNEVGGETLQELFKKGL</sequence>
<evidence type="ECO:0000256" key="1">
    <source>
        <dbReference type="ARBA" id="ARBA00022448"/>
    </source>
</evidence>
<keyword evidence="3 5" id="KW-0067">ATP-binding</keyword>
<evidence type="ECO:0000259" key="4">
    <source>
        <dbReference type="PROSITE" id="PS50893"/>
    </source>
</evidence>
<dbReference type="CDD" id="cd00267">
    <property type="entry name" value="ABC_ATPase"/>
    <property type="match status" value="1"/>
</dbReference>
<dbReference type="InterPro" id="IPR027417">
    <property type="entry name" value="P-loop_NTPase"/>
</dbReference>
<reference evidence="6" key="1">
    <citation type="submission" date="2019-03" db="EMBL/GenBank/DDBJ databases">
        <title>Weissella sp. 26KH-42 Genome sequencing.</title>
        <authorList>
            <person name="Heo J."/>
            <person name="Kim S.-J."/>
            <person name="Kim J.-S."/>
            <person name="Hong S.-B."/>
            <person name="Kwon S.-W."/>
        </authorList>
    </citation>
    <scope>NUCLEOTIDE SEQUENCE [LARGE SCALE GENOMIC DNA]</scope>
    <source>
        <strain evidence="6">26KH-42</strain>
    </source>
</reference>
<dbReference type="KEGG" id="wei:EQG49_12410"/>
<accession>A0A4P6YWJ8</accession>
<protein>
    <submittedName>
        <fullName evidence="5">ATP-binding cassette domain-containing protein</fullName>
    </submittedName>
</protein>
<keyword evidence="2" id="KW-0547">Nucleotide-binding</keyword>
<organism evidence="5 6">
    <name type="scientific">Periweissella cryptocerci</name>
    <dbReference type="NCBI Taxonomy" id="2506420"/>
    <lineage>
        <taxon>Bacteria</taxon>
        <taxon>Bacillati</taxon>
        <taxon>Bacillota</taxon>
        <taxon>Bacilli</taxon>
        <taxon>Lactobacillales</taxon>
        <taxon>Lactobacillaceae</taxon>
        <taxon>Periweissella</taxon>
    </lineage>
</organism>
<dbReference type="GO" id="GO:0016887">
    <property type="term" value="F:ATP hydrolysis activity"/>
    <property type="evidence" value="ECO:0007669"/>
    <property type="project" value="InterPro"/>
</dbReference>
<evidence type="ECO:0000256" key="2">
    <source>
        <dbReference type="ARBA" id="ARBA00022741"/>
    </source>
</evidence>
<dbReference type="InterPro" id="IPR051782">
    <property type="entry name" value="ABC_Transporter_VariousFunc"/>
</dbReference>
<evidence type="ECO:0000313" key="6">
    <source>
        <dbReference type="Proteomes" id="UP000292886"/>
    </source>
</evidence>
<evidence type="ECO:0000256" key="3">
    <source>
        <dbReference type="ARBA" id="ARBA00022840"/>
    </source>
</evidence>
<dbReference type="Gene3D" id="3.40.50.300">
    <property type="entry name" value="P-loop containing nucleotide triphosphate hydrolases"/>
    <property type="match status" value="1"/>
</dbReference>
<keyword evidence="1" id="KW-0813">Transport</keyword>
<name>A0A4P6YWJ8_9LACO</name>
<dbReference type="Proteomes" id="UP000292886">
    <property type="component" value="Chromosome"/>
</dbReference>
<dbReference type="PANTHER" id="PTHR42939:SF1">
    <property type="entry name" value="ABC TRANSPORTER ATP-BINDING PROTEIN ALBC-RELATED"/>
    <property type="match status" value="1"/>
</dbReference>
<dbReference type="AlphaFoldDB" id="A0A4P6YWJ8"/>
<dbReference type="OrthoDB" id="9804199at2"/>
<proteinExistence type="predicted"/>
<feature type="domain" description="ABC transporter" evidence="4">
    <location>
        <begin position="5"/>
        <end position="220"/>
    </location>
</feature>
<evidence type="ECO:0000313" key="5">
    <source>
        <dbReference type="EMBL" id="QBO37200.1"/>
    </source>
</evidence>
<keyword evidence="6" id="KW-1185">Reference proteome</keyword>
<dbReference type="GO" id="GO:0005524">
    <property type="term" value="F:ATP binding"/>
    <property type="evidence" value="ECO:0007669"/>
    <property type="project" value="UniProtKB-KW"/>
</dbReference>
<dbReference type="PROSITE" id="PS50893">
    <property type="entry name" value="ABC_TRANSPORTER_2"/>
    <property type="match status" value="1"/>
</dbReference>